<protein>
    <submittedName>
        <fullName evidence="1">Uncharacterized protein</fullName>
    </submittedName>
</protein>
<sequence>MVNQIEILDEAALLSSILTTYSSATKTITASNKGLSLKENI</sequence>
<evidence type="ECO:0000313" key="2">
    <source>
        <dbReference type="Proteomes" id="UP000199673"/>
    </source>
</evidence>
<organism evidence="1 2">
    <name type="scientific">Algoriphagus locisalis</name>
    <dbReference type="NCBI Taxonomy" id="305507"/>
    <lineage>
        <taxon>Bacteria</taxon>
        <taxon>Pseudomonadati</taxon>
        <taxon>Bacteroidota</taxon>
        <taxon>Cytophagia</taxon>
        <taxon>Cytophagales</taxon>
        <taxon>Cyclobacteriaceae</taxon>
        <taxon>Algoriphagus</taxon>
    </lineage>
</organism>
<evidence type="ECO:0000313" key="1">
    <source>
        <dbReference type="EMBL" id="SFU13876.1"/>
    </source>
</evidence>
<dbReference type="STRING" id="305507.SAMN04489724_4285"/>
<gene>
    <name evidence="1" type="ORF">SAMN04489724_4285</name>
</gene>
<name>A0A1I7DQG5_9BACT</name>
<keyword evidence="2" id="KW-1185">Reference proteome</keyword>
<dbReference type="EMBL" id="FPBF01000007">
    <property type="protein sequence ID" value="SFU13876.1"/>
    <property type="molecule type" value="Genomic_DNA"/>
</dbReference>
<dbReference type="Proteomes" id="UP000199673">
    <property type="component" value="Unassembled WGS sequence"/>
</dbReference>
<accession>A0A1I7DQG5</accession>
<proteinExistence type="predicted"/>
<dbReference type="AlphaFoldDB" id="A0A1I7DQG5"/>
<reference evidence="2" key="1">
    <citation type="submission" date="2016-10" db="EMBL/GenBank/DDBJ databases">
        <authorList>
            <person name="Varghese N."/>
            <person name="Submissions S."/>
        </authorList>
    </citation>
    <scope>NUCLEOTIDE SEQUENCE [LARGE SCALE GENOMIC DNA]</scope>
    <source>
        <strain evidence="2">DSM 23445</strain>
    </source>
</reference>